<dbReference type="Pfam" id="PF08241">
    <property type="entry name" value="Methyltransf_11"/>
    <property type="match status" value="1"/>
</dbReference>
<reference evidence="3" key="1">
    <citation type="journal article" date="2019" name="Int. J. Syst. Evol. Microbiol.">
        <title>The Global Catalogue of Microorganisms (GCM) 10K type strain sequencing project: providing services to taxonomists for standard genome sequencing and annotation.</title>
        <authorList>
            <consortium name="The Broad Institute Genomics Platform"/>
            <consortium name="The Broad Institute Genome Sequencing Center for Infectious Disease"/>
            <person name="Wu L."/>
            <person name="Ma J."/>
        </authorList>
    </citation>
    <scope>NUCLEOTIDE SEQUENCE [LARGE SCALE GENOMIC DNA]</scope>
    <source>
        <strain evidence="3">CGMCC 1.12286</strain>
    </source>
</reference>
<dbReference type="GO" id="GO:0008168">
    <property type="term" value="F:methyltransferase activity"/>
    <property type="evidence" value="ECO:0007669"/>
    <property type="project" value="UniProtKB-KW"/>
</dbReference>
<evidence type="ECO:0000313" key="3">
    <source>
        <dbReference type="Proteomes" id="UP001597079"/>
    </source>
</evidence>
<dbReference type="EMBL" id="JBHUCX010000074">
    <property type="protein sequence ID" value="MFD1676630.1"/>
    <property type="molecule type" value="Genomic_DNA"/>
</dbReference>
<dbReference type="RefSeq" id="WP_377944538.1">
    <property type="nucleotide sequence ID" value="NZ_JBHUCX010000074.1"/>
</dbReference>
<dbReference type="InterPro" id="IPR013216">
    <property type="entry name" value="Methyltransf_11"/>
</dbReference>
<protein>
    <submittedName>
        <fullName evidence="2">Methyltransferase domain-containing protein</fullName>
    </submittedName>
</protein>
<organism evidence="2 3">
    <name type="scientific">Alicyclobacillus fodiniaquatilis</name>
    <dbReference type="NCBI Taxonomy" id="1661150"/>
    <lineage>
        <taxon>Bacteria</taxon>
        <taxon>Bacillati</taxon>
        <taxon>Bacillota</taxon>
        <taxon>Bacilli</taxon>
        <taxon>Bacillales</taxon>
        <taxon>Alicyclobacillaceae</taxon>
        <taxon>Alicyclobacillus</taxon>
    </lineage>
</organism>
<dbReference type="CDD" id="cd02440">
    <property type="entry name" value="AdoMet_MTases"/>
    <property type="match status" value="1"/>
</dbReference>
<evidence type="ECO:0000259" key="1">
    <source>
        <dbReference type="Pfam" id="PF08241"/>
    </source>
</evidence>
<evidence type="ECO:0000313" key="2">
    <source>
        <dbReference type="EMBL" id="MFD1676630.1"/>
    </source>
</evidence>
<sequence>MWGSKVGNRRERDRLVHLLQLTGDELALDVGCGRGLILHGMAKRLRTGKAVGVDIWNARDVSGNDPTVTKRNAAAEGVADRIGWFARVVGLRTVTGPAVNHPQHVKMPGGVQMHDVVQYYTGFGTREWSRLDRDPWGRLEFVVNWHYINHYLPTTGHILDNGAGPGKYAMKLAEKGLRVTLADLTPKLVEIARQKADEFGLSHQFVGFHVANACDLSLFDDEAFDAALMLGPLYHLQQADERERAVQELYRVTKPGGHVFVAFRSRLNHTLTSLLHPEHWQPNNTLDEINRFLETGVFNHRDSGRFTGAYFFEIEAIKPFMEANGFASIDLIGSTNIGVALNEAHWQYWWEKGEADKLEQLLIQTARDPYVLGMSSHLLYIGSKRTSL</sequence>
<name>A0ABW4JNC9_9BACL</name>
<dbReference type="InterPro" id="IPR050508">
    <property type="entry name" value="Methyltransf_Superfamily"/>
</dbReference>
<proteinExistence type="predicted"/>
<dbReference type="SUPFAM" id="SSF53335">
    <property type="entry name" value="S-adenosyl-L-methionine-dependent methyltransferases"/>
    <property type="match status" value="2"/>
</dbReference>
<dbReference type="InterPro" id="IPR029063">
    <property type="entry name" value="SAM-dependent_MTases_sf"/>
</dbReference>
<comment type="caution">
    <text evidence="2">The sequence shown here is derived from an EMBL/GenBank/DDBJ whole genome shotgun (WGS) entry which is preliminary data.</text>
</comment>
<dbReference type="Proteomes" id="UP001597079">
    <property type="component" value="Unassembled WGS sequence"/>
</dbReference>
<keyword evidence="2" id="KW-0808">Transferase</keyword>
<feature type="domain" description="Methyltransferase type 11" evidence="1">
    <location>
        <begin position="159"/>
        <end position="260"/>
    </location>
</feature>
<dbReference type="PANTHER" id="PTHR42912">
    <property type="entry name" value="METHYLTRANSFERASE"/>
    <property type="match status" value="1"/>
</dbReference>
<dbReference type="GO" id="GO:0032259">
    <property type="term" value="P:methylation"/>
    <property type="evidence" value="ECO:0007669"/>
    <property type="project" value="UniProtKB-KW"/>
</dbReference>
<keyword evidence="3" id="KW-1185">Reference proteome</keyword>
<keyword evidence="2" id="KW-0489">Methyltransferase</keyword>
<gene>
    <name evidence="2" type="ORF">ACFSB2_18315</name>
</gene>
<dbReference type="Gene3D" id="3.40.50.150">
    <property type="entry name" value="Vaccinia Virus protein VP39"/>
    <property type="match status" value="2"/>
</dbReference>
<accession>A0ABW4JNC9</accession>